<proteinExistence type="predicted"/>
<dbReference type="EMBL" id="JAABOQ010000001">
    <property type="protein sequence ID" value="NER15805.1"/>
    <property type="molecule type" value="Genomic_DNA"/>
</dbReference>
<organism evidence="2 3">
    <name type="scientific">Spongiivirga citrea</name>
    <dbReference type="NCBI Taxonomy" id="1481457"/>
    <lineage>
        <taxon>Bacteria</taxon>
        <taxon>Pseudomonadati</taxon>
        <taxon>Bacteroidota</taxon>
        <taxon>Flavobacteriia</taxon>
        <taxon>Flavobacteriales</taxon>
        <taxon>Flavobacteriaceae</taxon>
        <taxon>Spongiivirga</taxon>
    </lineage>
</organism>
<gene>
    <name evidence="2" type="ORF">GWK10_01205</name>
</gene>
<dbReference type="RefSeq" id="WP_164029073.1">
    <property type="nucleotide sequence ID" value="NZ_JAABOQ010000001.1"/>
</dbReference>
<accession>A0A6M0CDE0</accession>
<dbReference type="Proteomes" id="UP000474296">
    <property type="component" value="Unassembled WGS sequence"/>
</dbReference>
<keyword evidence="3" id="KW-1185">Reference proteome</keyword>
<feature type="domain" description="DinB-like" evidence="1">
    <location>
        <begin position="17"/>
        <end position="136"/>
    </location>
</feature>
<dbReference type="AlphaFoldDB" id="A0A6M0CDE0"/>
<dbReference type="Gene3D" id="1.20.120.450">
    <property type="entry name" value="dinb family like domain"/>
    <property type="match status" value="1"/>
</dbReference>
<sequence length="164" mass="18041">MNSIIEATSNNLSKSKVLLNQLTDSQLTDASISPYYSCVGSHIRHILDFYDCILKGLDADEVDLTARARDVRVEQDCEYASLNVDRVLSALQKLENAEKQVTVIDDLGAGKVALPYTVAALLAQANSHTIHHYAIISYILDRLNVEVTDASFGYNPTTPVKEKA</sequence>
<evidence type="ECO:0000313" key="2">
    <source>
        <dbReference type="EMBL" id="NER15805.1"/>
    </source>
</evidence>
<evidence type="ECO:0000259" key="1">
    <source>
        <dbReference type="Pfam" id="PF12867"/>
    </source>
</evidence>
<comment type="caution">
    <text evidence="2">The sequence shown here is derived from an EMBL/GenBank/DDBJ whole genome shotgun (WGS) entry which is preliminary data.</text>
</comment>
<dbReference type="SUPFAM" id="SSF109854">
    <property type="entry name" value="DinB/YfiT-like putative metalloenzymes"/>
    <property type="match status" value="1"/>
</dbReference>
<evidence type="ECO:0000313" key="3">
    <source>
        <dbReference type="Proteomes" id="UP000474296"/>
    </source>
</evidence>
<protein>
    <recommendedName>
        <fullName evidence="1">DinB-like domain-containing protein</fullName>
    </recommendedName>
</protein>
<name>A0A6M0CDE0_9FLAO</name>
<reference evidence="2 3" key="1">
    <citation type="submission" date="2020-01" db="EMBL/GenBank/DDBJ databases">
        <title>Spongiivirga citrea KCTC 32990T.</title>
        <authorList>
            <person name="Wang G."/>
        </authorList>
    </citation>
    <scope>NUCLEOTIDE SEQUENCE [LARGE SCALE GENOMIC DNA]</scope>
    <source>
        <strain evidence="2 3">KCTC 32990</strain>
    </source>
</reference>
<dbReference type="Pfam" id="PF12867">
    <property type="entry name" value="DinB_2"/>
    <property type="match status" value="1"/>
</dbReference>
<dbReference type="InterPro" id="IPR024775">
    <property type="entry name" value="DinB-like"/>
</dbReference>
<dbReference type="InterPro" id="IPR034660">
    <property type="entry name" value="DinB/YfiT-like"/>
</dbReference>